<dbReference type="Pfam" id="PF02517">
    <property type="entry name" value="Rce1-like"/>
    <property type="match status" value="1"/>
</dbReference>
<keyword evidence="4" id="KW-0378">Hydrolase</keyword>
<feature type="domain" description="CAAX prenyl protease 2/Lysostaphin resistance protein A-like" evidence="3">
    <location>
        <begin position="112"/>
        <end position="206"/>
    </location>
</feature>
<feature type="transmembrane region" description="Helical" evidence="2">
    <location>
        <begin position="12"/>
        <end position="34"/>
    </location>
</feature>
<dbReference type="GO" id="GO:0080120">
    <property type="term" value="P:CAAX-box protein maturation"/>
    <property type="evidence" value="ECO:0007669"/>
    <property type="project" value="UniProtKB-ARBA"/>
</dbReference>
<evidence type="ECO:0000313" key="4">
    <source>
        <dbReference type="EMBL" id="MDT1975054.1"/>
    </source>
</evidence>
<dbReference type="AlphaFoldDB" id="A0AAW8REZ4"/>
<reference evidence="4" key="1">
    <citation type="submission" date="2022-04" db="EMBL/GenBank/DDBJ databases">
        <title>Draft genome sequences of lactic acid bacteria (LAB) strains involved in meat spoilage.</title>
        <authorList>
            <person name="Palevich N."/>
        </authorList>
    </citation>
    <scope>NUCLEOTIDE SEQUENCE</scope>
    <source>
        <strain evidence="4">9-14</strain>
    </source>
</reference>
<dbReference type="GO" id="GO:0004175">
    <property type="term" value="F:endopeptidase activity"/>
    <property type="evidence" value="ECO:0007669"/>
    <property type="project" value="UniProtKB-ARBA"/>
</dbReference>
<keyword evidence="2" id="KW-0812">Transmembrane</keyword>
<gene>
    <name evidence="4" type="ORF">MX635_11670</name>
</gene>
<comment type="similarity">
    <text evidence="1">Belongs to the UPF0177 family.</text>
</comment>
<dbReference type="GO" id="GO:0008237">
    <property type="term" value="F:metallopeptidase activity"/>
    <property type="evidence" value="ECO:0007669"/>
    <property type="project" value="UniProtKB-KW"/>
</dbReference>
<keyword evidence="2" id="KW-0472">Membrane</keyword>
<evidence type="ECO:0000256" key="2">
    <source>
        <dbReference type="SAM" id="Phobius"/>
    </source>
</evidence>
<keyword evidence="4" id="KW-0482">Metalloprotease</keyword>
<organism evidence="4 5">
    <name type="scientific">Carnobacterium divergens</name>
    <name type="common">Lactobacillus divergens</name>
    <dbReference type="NCBI Taxonomy" id="2748"/>
    <lineage>
        <taxon>Bacteria</taxon>
        <taxon>Bacillati</taxon>
        <taxon>Bacillota</taxon>
        <taxon>Bacilli</taxon>
        <taxon>Lactobacillales</taxon>
        <taxon>Carnobacteriaceae</taxon>
        <taxon>Carnobacterium</taxon>
    </lineage>
</organism>
<accession>A0AAW8REZ4</accession>
<protein>
    <submittedName>
        <fullName evidence="4">CPBP family intramembrane metalloprotease</fullName>
    </submittedName>
</protein>
<dbReference type="EMBL" id="JALRMR010000015">
    <property type="protein sequence ID" value="MDT1975054.1"/>
    <property type="molecule type" value="Genomic_DNA"/>
</dbReference>
<sequence>MQTKEHNQRQGVLLISSGIIVGILYQIIGMVAYKSISGELLTIIGSLFNVISMGILIYLIIKNEFLDWFKHFSFKWIIIGITALFLTSAFTGAIWSLIAGKLAENSINSVLSWSYVLTSVPFMLIGEEFLSIGILYGAWKKLNWKFWQASLFCSLLFAVWHLSAYDFNLLQCLITIAPSRLVLNYLFKKTDSIWVTIVVHITFDVVSFLPILLK</sequence>
<name>A0AAW8REZ4_CARDV</name>
<feature type="transmembrane region" description="Helical" evidence="2">
    <location>
        <begin position="40"/>
        <end position="61"/>
    </location>
</feature>
<proteinExistence type="inferred from homology"/>
<keyword evidence="2" id="KW-1133">Transmembrane helix</keyword>
<dbReference type="Proteomes" id="UP001249945">
    <property type="component" value="Unassembled WGS sequence"/>
</dbReference>
<feature type="transmembrane region" description="Helical" evidence="2">
    <location>
        <begin position="146"/>
        <end position="162"/>
    </location>
</feature>
<evidence type="ECO:0000313" key="5">
    <source>
        <dbReference type="Proteomes" id="UP001249945"/>
    </source>
</evidence>
<feature type="transmembrane region" description="Helical" evidence="2">
    <location>
        <begin position="115"/>
        <end position="139"/>
    </location>
</feature>
<dbReference type="RefSeq" id="WP_311780840.1">
    <property type="nucleotide sequence ID" value="NZ_JALRMR010000015.1"/>
</dbReference>
<keyword evidence="4" id="KW-0645">Protease</keyword>
<evidence type="ECO:0000259" key="3">
    <source>
        <dbReference type="Pfam" id="PF02517"/>
    </source>
</evidence>
<comment type="caution">
    <text evidence="4">The sequence shown here is derived from an EMBL/GenBank/DDBJ whole genome shotgun (WGS) entry which is preliminary data.</text>
</comment>
<feature type="transmembrane region" description="Helical" evidence="2">
    <location>
        <begin position="73"/>
        <end position="95"/>
    </location>
</feature>
<evidence type="ECO:0000256" key="1">
    <source>
        <dbReference type="ARBA" id="ARBA00009067"/>
    </source>
</evidence>
<feature type="transmembrane region" description="Helical" evidence="2">
    <location>
        <begin position="194"/>
        <end position="213"/>
    </location>
</feature>
<dbReference type="InterPro" id="IPR003675">
    <property type="entry name" value="Rce1/LyrA-like_dom"/>
</dbReference>